<name>A0ABD6AV89_9EURY</name>
<dbReference type="RefSeq" id="WP_250873470.1">
    <property type="nucleotide sequence ID" value="NZ_JALXFV010000004.1"/>
</dbReference>
<dbReference type="Proteomes" id="UP001597187">
    <property type="component" value="Unassembled WGS sequence"/>
</dbReference>
<proteinExistence type="predicted"/>
<comment type="caution">
    <text evidence="1">The sequence shown here is derived from an EMBL/GenBank/DDBJ whole genome shotgun (WGS) entry which is preliminary data.</text>
</comment>
<sequence>MRGLSTAVDAVLFCLLVSAAVGVLAVPSTVSAPDPPRAERTAATLATTTLSVPVAVADDTGHRRVARGTPASLLARGALANATLDGRRLAPDTLPRRLGAAVGGALPAANVRVVARWGPYPNASLSGRLAVGPVPPRDAVTDVATVAVPSGVALDRDRARAAADVSVRALATLVAERVVASRFPPGAGRSNLADGAVASRTRTRYERFGAVVGADLDAALDEGAASTARDRLVDALAGRLATDIRQRFETPRQAVDALTLDTVRLVVVRWR</sequence>
<accession>A0ABD6AV89</accession>
<reference evidence="1 2" key="1">
    <citation type="journal article" date="2019" name="Int. J. Syst. Evol. Microbiol.">
        <title>The Global Catalogue of Microorganisms (GCM) 10K type strain sequencing project: providing services to taxonomists for standard genome sequencing and annotation.</title>
        <authorList>
            <consortium name="The Broad Institute Genomics Platform"/>
            <consortium name="The Broad Institute Genome Sequencing Center for Infectious Disease"/>
            <person name="Wu L."/>
            <person name="Ma J."/>
        </authorList>
    </citation>
    <scope>NUCLEOTIDE SEQUENCE [LARGE SCALE GENOMIC DNA]</scope>
    <source>
        <strain evidence="1 2">CGMCC 1.12563</strain>
    </source>
</reference>
<gene>
    <name evidence="1" type="ORF">ACFSBT_09405</name>
</gene>
<evidence type="ECO:0000313" key="1">
    <source>
        <dbReference type="EMBL" id="MFD1513492.1"/>
    </source>
</evidence>
<dbReference type="Pfam" id="PF23955">
    <property type="entry name" value="DUF7284"/>
    <property type="match status" value="1"/>
</dbReference>
<keyword evidence="2" id="KW-1185">Reference proteome</keyword>
<evidence type="ECO:0000313" key="2">
    <source>
        <dbReference type="Proteomes" id="UP001597187"/>
    </source>
</evidence>
<dbReference type="AlphaFoldDB" id="A0ABD6AV89"/>
<protein>
    <submittedName>
        <fullName evidence="1">Uncharacterized protein</fullName>
    </submittedName>
</protein>
<organism evidence="1 2">
    <name type="scientific">Halomarina rubra</name>
    <dbReference type="NCBI Taxonomy" id="2071873"/>
    <lineage>
        <taxon>Archaea</taxon>
        <taxon>Methanobacteriati</taxon>
        <taxon>Methanobacteriota</taxon>
        <taxon>Stenosarchaea group</taxon>
        <taxon>Halobacteria</taxon>
        <taxon>Halobacteriales</taxon>
        <taxon>Natronomonadaceae</taxon>
        <taxon>Halomarina</taxon>
    </lineage>
</organism>
<dbReference type="InterPro" id="IPR055708">
    <property type="entry name" value="DUF7284"/>
</dbReference>
<dbReference type="EMBL" id="JBHUDC010000004">
    <property type="protein sequence ID" value="MFD1513492.1"/>
    <property type="molecule type" value="Genomic_DNA"/>
</dbReference>